<name>A0A9E2W4F9_9BACT</name>
<reference evidence="1" key="1">
    <citation type="submission" date="2021-06" db="EMBL/GenBank/DDBJ databases">
        <authorList>
            <person name="Huq M.A."/>
        </authorList>
    </citation>
    <scope>NUCLEOTIDE SEQUENCE</scope>
    <source>
        <strain evidence="1">MAH-26</strain>
    </source>
</reference>
<accession>A0A9E2W4F9</accession>
<dbReference type="Proteomes" id="UP000812270">
    <property type="component" value="Unassembled WGS sequence"/>
</dbReference>
<evidence type="ECO:0000313" key="2">
    <source>
        <dbReference type="Proteomes" id="UP000812270"/>
    </source>
</evidence>
<organism evidence="1 2">
    <name type="scientific">Pinibacter aurantiacus</name>
    <dbReference type="NCBI Taxonomy" id="2851599"/>
    <lineage>
        <taxon>Bacteria</taxon>
        <taxon>Pseudomonadati</taxon>
        <taxon>Bacteroidota</taxon>
        <taxon>Chitinophagia</taxon>
        <taxon>Chitinophagales</taxon>
        <taxon>Chitinophagaceae</taxon>
        <taxon>Pinibacter</taxon>
    </lineage>
</organism>
<sequence>MKKLGIFLTLITTLLSISFTYGQYTTDKVVGKKKTDLKDSLIRSEYPYMLPIWGKKVVAKGYNLPYSAGLSMQYLWQQSDILINNLQVGFNNGPKYNLDQIVRFDKATSTSNGINIRPDFWLFPFLNVYAIFAKSHLSTAINAGVYIPDSSGTWNKILPINTKADFDATTYGFGLTPTFGIGGAFLALDMNFTWTDIPELEKPAYAFVFGPRLGKNFTLPNKKSNIAVWVGGFRVKLNSGTSGSLNATDLFPIDQWQSKLDTGYMKVNNAQQNVDAWWNGLTDAEQRNPVNKAKYNTANNALERAGGFLDQASQVVEGAGNASVQYSLDKRPKNMWNFIVGTQYQINKSWMIRAEYGFLGSRQQFIGGLQYRFGL</sequence>
<protein>
    <submittedName>
        <fullName evidence="1">Uncharacterized protein</fullName>
    </submittedName>
</protein>
<gene>
    <name evidence="1" type="ORF">KTO63_21200</name>
</gene>
<keyword evidence="2" id="KW-1185">Reference proteome</keyword>
<dbReference type="RefSeq" id="WP_217793968.1">
    <property type="nucleotide sequence ID" value="NZ_JAHSPG010000016.1"/>
</dbReference>
<dbReference type="AlphaFoldDB" id="A0A9E2W4F9"/>
<evidence type="ECO:0000313" key="1">
    <source>
        <dbReference type="EMBL" id="MBV4359700.1"/>
    </source>
</evidence>
<comment type="caution">
    <text evidence="1">The sequence shown here is derived from an EMBL/GenBank/DDBJ whole genome shotgun (WGS) entry which is preliminary data.</text>
</comment>
<proteinExistence type="predicted"/>
<dbReference type="EMBL" id="JAHSPG010000016">
    <property type="protein sequence ID" value="MBV4359700.1"/>
    <property type="molecule type" value="Genomic_DNA"/>
</dbReference>